<feature type="chain" id="PRO_5020864086" evidence="8">
    <location>
        <begin position="20"/>
        <end position="444"/>
    </location>
</feature>
<evidence type="ECO:0000256" key="6">
    <source>
        <dbReference type="ARBA" id="ARBA00023136"/>
    </source>
</evidence>
<evidence type="ECO:0000256" key="3">
    <source>
        <dbReference type="ARBA" id="ARBA00022448"/>
    </source>
</evidence>
<dbReference type="Gene3D" id="1.20.1600.10">
    <property type="entry name" value="Outer membrane efflux proteins (OEP)"/>
    <property type="match status" value="1"/>
</dbReference>
<dbReference type="Pfam" id="PF02321">
    <property type="entry name" value="OEP"/>
    <property type="match status" value="1"/>
</dbReference>
<gene>
    <name evidence="9" type="ORF">ESB13_02420</name>
</gene>
<protein>
    <submittedName>
        <fullName evidence="9">TolC family protein</fullName>
    </submittedName>
</protein>
<evidence type="ECO:0000256" key="4">
    <source>
        <dbReference type="ARBA" id="ARBA00022452"/>
    </source>
</evidence>
<dbReference type="SUPFAM" id="SSF56954">
    <property type="entry name" value="Outer membrane efflux proteins (OEP)"/>
    <property type="match status" value="1"/>
</dbReference>
<dbReference type="GO" id="GO:1990281">
    <property type="term" value="C:efflux pump complex"/>
    <property type="evidence" value="ECO:0007669"/>
    <property type="project" value="TreeGrafter"/>
</dbReference>
<evidence type="ECO:0000256" key="8">
    <source>
        <dbReference type="SAM" id="SignalP"/>
    </source>
</evidence>
<evidence type="ECO:0000256" key="2">
    <source>
        <dbReference type="ARBA" id="ARBA00007613"/>
    </source>
</evidence>
<keyword evidence="6" id="KW-0472">Membrane</keyword>
<dbReference type="EMBL" id="SDHZ01000001">
    <property type="protein sequence ID" value="RXK85689.1"/>
    <property type="molecule type" value="Genomic_DNA"/>
</dbReference>
<dbReference type="InterPro" id="IPR051906">
    <property type="entry name" value="TolC-like"/>
</dbReference>
<dbReference type="AlphaFoldDB" id="A0A4Q1DB19"/>
<evidence type="ECO:0000313" key="9">
    <source>
        <dbReference type="EMBL" id="RXK85689.1"/>
    </source>
</evidence>
<evidence type="ECO:0000313" key="10">
    <source>
        <dbReference type="Proteomes" id="UP000290545"/>
    </source>
</evidence>
<organism evidence="9 10">
    <name type="scientific">Filimonas effusa</name>
    <dbReference type="NCBI Taxonomy" id="2508721"/>
    <lineage>
        <taxon>Bacteria</taxon>
        <taxon>Pseudomonadati</taxon>
        <taxon>Bacteroidota</taxon>
        <taxon>Chitinophagia</taxon>
        <taxon>Chitinophagales</taxon>
        <taxon>Chitinophagaceae</taxon>
        <taxon>Filimonas</taxon>
    </lineage>
</organism>
<dbReference type="InterPro" id="IPR003423">
    <property type="entry name" value="OMP_efflux"/>
</dbReference>
<keyword evidence="7" id="KW-0998">Cell outer membrane</keyword>
<keyword evidence="10" id="KW-1185">Reference proteome</keyword>
<keyword evidence="8" id="KW-0732">Signal</keyword>
<evidence type="ECO:0000256" key="1">
    <source>
        <dbReference type="ARBA" id="ARBA00004442"/>
    </source>
</evidence>
<evidence type="ECO:0000256" key="7">
    <source>
        <dbReference type="ARBA" id="ARBA00023237"/>
    </source>
</evidence>
<dbReference type="Proteomes" id="UP000290545">
    <property type="component" value="Unassembled WGS sequence"/>
</dbReference>
<dbReference type="PANTHER" id="PTHR30026">
    <property type="entry name" value="OUTER MEMBRANE PROTEIN TOLC"/>
    <property type="match status" value="1"/>
</dbReference>
<feature type="signal peptide" evidence="8">
    <location>
        <begin position="1"/>
        <end position="19"/>
    </location>
</feature>
<keyword evidence="3" id="KW-0813">Transport</keyword>
<sequence length="444" mass="50480">MNKYLLAISLLLLGPVAKAQIHFSALTDVMAYADKHAVTIRTSEMDQQIARSKQKEASAFLYPALNANAGFNDNLTLQPTLVPEQLFNPAAPDGSFKEMTFGKQYLYSTGLQAQWNLVDFQKLFARKTASIQYAAGLANTARVRFNTYNQLASTYYAILLTRYSLGLYERNLAATKEMLLGAEDKYARGVISEADRNLVAIEHLQNEKNVNGSRQDLELLVKQLQGQLNTSDTISTDADTLQAPILQAPGQIAQWPIHPDVRWQQLEVELAKSALNETRSLNYPSLGITYQYNHNWATNSFMDFSSANHLPQQYIGLRLNVPLFTGFSTKQKIVQSGLLLQQQQLQLQALQHSKAKEDEILVLQYEQAQMQWKKDKDILELQEKNDYHIARQYQEGIISIDTRMDKYRNLLAAQNTYLQSLSNLTLAQYKIYIRQINDPSNEKK</sequence>
<dbReference type="GO" id="GO:0009279">
    <property type="term" value="C:cell outer membrane"/>
    <property type="evidence" value="ECO:0007669"/>
    <property type="project" value="UniProtKB-SubCell"/>
</dbReference>
<comment type="caution">
    <text evidence="9">The sequence shown here is derived from an EMBL/GenBank/DDBJ whole genome shotgun (WGS) entry which is preliminary data.</text>
</comment>
<keyword evidence="5" id="KW-0812">Transmembrane</keyword>
<name>A0A4Q1DB19_9BACT</name>
<comment type="similarity">
    <text evidence="2">Belongs to the outer membrane factor (OMF) (TC 1.B.17) family.</text>
</comment>
<evidence type="ECO:0000256" key="5">
    <source>
        <dbReference type="ARBA" id="ARBA00022692"/>
    </source>
</evidence>
<comment type="subcellular location">
    <subcellularLocation>
        <location evidence="1">Cell outer membrane</location>
    </subcellularLocation>
</comment>
<dbReference type="PANTHER" id="PTHR30026:SF20">
    <property type="entry name" value="OUTER MEMBRANE PROTEIN TOLC"/>
    <property type="match status" value="1"/>
</dbReference>
<dbReference type="OrthoDB" id="921552at2"/>
<accession>A0A4Q1DB19</accession>
<dbReference type="RefSeq" id="WP_129001442.1">
    <property type="nucleotide sequence ID" value="NZ_SDHZ01000001.1"/>
</dbReference>
<keyword evidence="4" id="KW-1134">Transmembrane beta strand</keyword>
<proteinExistence type="inferred from homology"/>
<dbReference type="GO" id="GO:0015288">
    <property type="term" value="F:porin activity"/>
    <property type="evidence" value="ECO:0007669"/>
    <property type="project" value="TreeGrafter"/>
</dbReference>
<dbReference type="GO" id="GO:0015562">
    <property type="term" value="F:efflux transmembrane transporter activity"/>
    <property type="evidence" value="ECO:0007669"/>
    <property type="project" value="InterPro"/>
</dbReference>
<reference evidence="9 10" key="1">
    <citation type="submission" date="2019-01" db="EMBL/GenBank/DDBJ databases">
        <title>Filimonas sp. strain TTM-71.</title>
        <authorList>
            <person name="Chen W.-M."/>
        </authorList>
    </citation>
    <scope>NUCLEOTIDE SEQUENCE [LARGE SCALE GENOMIC DNA]</scope>
    <source>
        <strain evidence="9 10">TTM-71</strain>
    </source>
</reference>